<dbReference type="InterPro" id="IPR022644">
    <property type="entry name" value="De-COase2_N"/>
</dbReference>
<dbReference type="Proteomes" id="UP001602245">
    <property type="component" value="Unassembled WGS sequence"/>
</dbReference>
<evidence type="ECO:0000256" key="1">
    <source>
        <dbReference type="ARBA" id="ARBA00001933"/>
    </source>
</evidence>
<dbReference type="InterPro" id="IPR009006">
    <property type="entry name" value="Ala_racemase/Decarboxylase_C"/>
</dbReference>
<dbReference type="EMBL" id="JBIAZU010000003">
    <property type="protein sequence ID" value="MFF5291953.1"/>
    <property type="molecule type" value="Genomic_DNA"/>
</dbReference>
<dbReference type="Gene3D" id="3.20.20.10">
    <property type="entry name" value="Alanine racemase"/>
    <property type="match status" value="1"/>
</dbReference>
<evidence type="ECO:0000313" key="5">
    <source>
        <dbReference type="Proteomes" id="UP001602245"/>
    </source>
</evidence>
<keyword evidence="5" id="KW-1185">Reference proteome</keyword>
<feature type="domain" description="Orn/DAP/Arg decarboxylase 2 N-terminal" evidence="3">
    <location>
        <begin position="38"/>
        <end position="263"/>
    </location>
</feature>
<gene>
    <name evidence="4" type="ORF">ACFY35_21130</name>
</gene>
<organism evidence="4 5">
    <name type="scientific">Paractinoplanes globisporus</name>
    <dbReference type="NCBI Taxonomy" id="113565"/>
    <lineage>
        <taxon>Bacteria</taxon>
        <taxon>Bacillati</taxon>
        <taxon>Actinomycetota</taxon>
        <taxon>Actinomycetes</taxon>
        <taxon>Micromonosporales</taxon>
        <taxon>Micromonosporaceae</taxon>
        <taxon>Paractinoplanes</taxon>
    </lineage>
</organism>
<dbReference type="Pfam" id="PF02784">
    <property type="entry name" value="Orn_Arg_deC_N"/>
    <property type="match status" value="1"/>
</dbReference>
<sequence>MTLADLLPSVRSFAALHHDPLAELVAAHGTPLQVLDEREVGRRCAGYAAAFGADAVAYSAKAGLHPGLAEWIASSGLGCFVGGGGALTTALRAGFPPARITLTGPSISLEDMDAAFACGATIVARSPGDVAALHRRAPAGQRVLLRVTSACGRGGFRLGSGTSLSAIADLGRLDFRGLDLSIGHRLSRFGAYEAHLREAAAFCAVIQARLRRPVPVLNLGGGYSNDFATAAFASRVRGLLALATDRYAIVPPRLTVSPGRALVGPAGTTVYRLLDPDTVDGPDCTCGEPHAARLVGRVSRAPLNPMTVAGVPVLLPADTARGDLIALSGTGAYHHNDAHATVLGLRDGRASVLAERTELFR</sequence>
<protein>
    <recommendedName>
        <fullName evidence="3">Orn/DAP/Arg decarboxylase 2 N-terminal domain-containing protein</fullName>
    </recommendedName>
</protein>
<evidence type="ECO:0000256" key="2">
    <source>
        <dbReference type="ARBA" id="ARBA00022898"/>
    </source>
</evidence>
<keyword evidence="2" id="KW-0663">Pyridoxal phosphate</keyword>
<dbReference type="PANTHER" id="PTHR43727">
    <property type="entry name" value="DIAMINOPIMELATE DECARBOXYLASE"/>
    <property type="match status" value="1"/>
</dbReference>
<name>A0ABW6WFZ0_9ACTN</name>
<dbReference type="SUPFAM" id="SSF50621">
    <property type="entry name" value="Alanine racemase C-terminal domain-like"/>
    <property type="match status" value="1"/>
</dbReference>
<comment type="cofactor">
    <cofactor evidence="1">
        <name>pyridoxal 5'-phosphate</name>
        <dbReference type="ChEBI" id="CHEBI:597326"/>
    </cofactor>
</comment>
<dbReference type="Gene3D" id="2.40.37.10">
    <property type="entry name" value="Lyase, Ornithine Decarboxylase, Chain A, domain 1"/>
    <property type="match status" value="1"/>
</dbReference>
<accession>A0ABW6WFZ0</accession>
<evidence type="ECO:0000259" key="3">
    <source>
        <dbReference type="Pfam" id="PF02784"/>
    </source>
</evidence>
<proteinExistence type="predicted"/>
<reference evidence="4 5" key="1">
    <citation type="submission" date="2024-10" db="EMBL/GenBank/DDBJ databases">
        <title>The Natural Products Discovery Center: Release of the First 8490 Sequenced Strains for Exploring Actinobacteria Biosynthetic Diversity.</title>
        <authorList>
            <person name="Kalkreuter E."/>
            <person name="Kautsar S.A."/>
            <person name="Yang D."/>
            <person name="Bader C.D."/>
            <person name="Teijaro C.N."/>
            <person name="Fluegel L."/>
            <person name="Davis C.M."/>
            <person name="Simpson J.R."/>
            <person name="Lauterbach L."/>
            <person name="Steele A.D."/>
            <person name="Gui C."/>
            <person name="Meng S."/>
            <person name="Li G."/>
            <person name="Viehrig K."/>
            <person name="Ye F."/>
            <person name="Su P."/>
            <person name="Kiefer A.F."/>
            <person name="Nichols A."/>
            <person name="Cepeda A.J."/>
            <person name="Yan W."/>
            <person name="Fan B."/>
            <person name="Jiang Y."/>
            <person name="Adhikari A."/>
            <person name="Zheng C.-J."/>
            <person name="Schuster L."/>
            <person name="Cowan T.M."/>
            <person name="Smanski M.J."/>
            <person name="Chevrette M.G."/>
            <person name="De Carvalho L.P.S."/>
            <person name="Shen B."/>
        </authorList>
    </citation>
    <scope>NUCLEOTIDE SEQUENCE [LARGE SCALE GENOMIC DNA]</scope>
    <source>
        <strain evidence="4 5">NPDC000087</strain>
    </source>
</reference>
<dbReference type="PANTHER" id="PTHR43727:SF2">
    <property type="entry name" value="GROUP IV DECARBOXYLASE"/>
    <property type="match status" value="1"/>
</dbReference>
<comment type="caution">
    <text evidence="4">The sequence shown here is derived from an EMBL/GenBank/DDBJ whole genome shotgun (WGS) entry which is preliminary data.</text>
</comment>
<dbReference type="RefSeq" id="WP_020511813.1">
    <property type="nucleotide sequence ID" value="NZ_JBIAZU010000003.1"/>
</dbReference>
<dbReference type="SUPFAM" id="SSF51419">
    <property type="entry name" value="PLP-binding barrel"/>
    <property type="match status" value="1"/>
</dbReference>
<dbReference type="InterPro" id="IPR029066">
    <property type="entry name" value="PLP-binding_barrel"/>
</dbReference>
<evidence type="ECO:0000313" key="4">
    <source>
        <dbReference type="EMBL" id="MFF5291953.1"/>
    </source>
</evidence>